<accession>A0A074S5P9</accession>
<comment type="caution">
    <text evidence="2">The sequence shown here is derived from an EMBL/GenBank/DDBJ whole genome shotgun (WGS) entry which is preliminary data.</text>
</comment>
<name>A0A074S5P9_9AGAM</name>
<protein>
    <submittedName>
        <fullName evidence="2">Uncharacterized protein</fullName>
    </submittedName>
</protein>
<evidence type="ECO:0000256" key="1">
    <source>
        <dbReference type="SAM" id="MobiDB-lite"/>
    </source>
</evidence>
<reference evidence="2 3" key="1">
    <citation type="submission" date="2013-12" db="EMBL/GenBank/DDBJ databases">
        <authorList>
            <person name="Cubeta M."/>
            <person name="Pakala S."/>
            <person name="Fedorova N."/>
            <person name="Thomas E."/>
            <person name="Dean R."/>
            <person name="Jabaji S."/>
            <person name="Neate S."/>
            <person name="Toda T."/>
            <person name="Tavantzis S."/>
            <person name="Vilgalys R."/>
            <person name="Bharathan N."/>
            <person name="Pakala S."/>
            <person name="Losada L.S."/>
            <person name="Zafar N."/>
            <person name="Nierman W."/>
        </authorList>
    </citation>
    <scope>NUCLEOTIDE SEQUENCE [LARGE SCALE GENOMIC DNA]</scope>
    <source>
        <strain evidence="2 3">123E</strain>
    </source>
</reference>
<dbReference type="HOGENOM" id="CLU_097651_0_0_1"/>
<keyword evidence="3" id="KW-1185">Reference proteome</keyword>
<feature type="region of interest" description="Disordered" evidence="1">
    <location>
        <begin position="183"/>
        <end position="240"/>
    </location>
</feature>
<sequence>MSVALFDFIQAIKPSLGDEKRAKIGLLLIHYITLARVSGGCVNMDNVLTTSGKPFIRKVVSNMSLVLDLAFALKVDTSCVYDDSPVPEGLRRLCARYHIDVEACIRRNKNFENARSEMRELVIFVRVALAVMAALHEDTLCYLDDSYRGHRPAGYKPETKWFGLRTDDTVPAVLARDLPRARSPRAINLKPSAPSTDSKPVLMARKSSEESSKSSSSSGSKSTHKRPVLPPRVAPRSNPRYGFVPSPATMVPSSQAAYYAQCAAMAAYYHAMQQGMANQRGC</sequence>
<dbReference type="AlphaFoldDB" id="A0A074S5P9"/>
<dbReference type="OrthoDB" id="3228390at2759"/>
<evidence type="ECO:0000313" key="2">
    <source>
        <dbReference type="EMBL" id="KEP52183.1"/>
    </source>
</evidence>
<dbReference type="Proteomes" id="UP000027456">
    <property type="component" value="Unassembled WGS sequence"/>
</dbReference>
<gene>
    <name evidence="2" type="ORF">V565_049110</name>
</gene>
<organism evidence="2 3">
    <name type="scientific">Rhizoctonia solani 123E</name>
    <dbReference type="NCBI Taxonomy" id="1423351"/>
    <lineage>
        <taxon>Eukaryota</taxon>
        <taxon>Fungi</taxon>
        <taxon>Dikarya</taxon>
        <taxon>Basidiomycota</taxon>
        <taxon>Agaricomycotina</taxon>
        <taxon>Agaricomycetes</taxon>
        <taxon>Cantharellales</taxon>
        <taxon>Ceratobasidiaceae</taxon>
        <taxon>Rhizoctonia</taxon>
    </lineage>
</organism>
<dbReference type="EMBL" id="AZST01000119">
    <property type="protein sequence ID" value="KEP52183.1"/>
    <property type="molecule type" value="Genomic_DNA"/>
</dbReference>
<evidence type="ECO:0000313" key="3">
    <source>
        <dbReference type="Proteomes" id="UP000027456"/>
    </source>
</evidence>
<proteinExistence type="predicted"/>